<keyword evidence="8" id="KW-1185">Reference proteome</keyword>
<sequence>MEFEVSVFDSSHCDREYAEYLQEEGEGGRARTVEEISKEFEFKVLPASISANDASPHFISIIKPYSIFKHFLYIPLAFAKSNGWMNRRFEMILMDEQQRSWPVRLGPVSDDHIGIHIGWQKFKEANDVQVGDIYRFELINNEKIPVAYFHREYFITSLYFS</sequence>
<evidence type="ECO:0000256" key="2">
    <source>
        <dbReference type="ARBA" id="ARBA00023015"/>
    </source>
</evidence>
<dbReference type="PANTHER" id="PTHR31674">
    <property type="entry name" value="B3 DOMAIN-CONTAINING PROTEIN REM-LIKE 3-RELATED"/>
    <property type="match status" value="1"/>
</dbReference>
<dbReference type="PANTHER" id="PTHR31674:SF83">
    <property type="entry name" value="B3 DOMAIN-CONTAINING PROTEIN REM10-LIKE"/>
    <property type="match status" value="1"/>
</dbReference>
<dbReference type="AlphaFoldDB" id="M1AKG8"/>
<dbReference type="Gene3D" id="2.40.330.10">
    <property type="entry name" value="DNA-binding pseudobarrel domain"/>
    <property type="match status" value="1"/>
</dbReference>
<dbReference type="InterPro" id="IPR039218">
    <property type="entry name" value="REM_fam"/>
</dbReference>
<dbReference type="HOGENOM" id="CLU_1646702_0_0_1"/>
<dbReference type="SMR" id="M1AKG8"/>
<evidence type="ECO:0000256" key="1">
    <source>
        <dbReference type="ARBA" id="ARBA00004123"/>
    </source>
</evidence>
<keyword evidence="5" id="KW-0539">Nucleus</keyword>
<dbReference type="InterPro" id="IPR015300">
    <property type="entry name" value="DNA-bd_pseudobarrel_sf"/>
</dbReference>
<keyword evidence="2" id="KW-0805">Transcription regulation</keyword>
<evidence type="ECO:0000259" key="6">
    <source>
        <dbReference type="PROSITE" id="PS50863"/>
    </source>
</evidence>
<feature type="domain" description="TF-B3" evidence="6">
    <location>
        <begin position="57"/>
        <end position="152"/>
    </location>
</feature>
<evidence type="ECO:0000256" key="4">
    <source>
        <dbReference type="ARBA" id="ARBA00023163"/>
    </source>
</evidence>
<dbReference type="EnsemblPlants" id="PGSC0003DMT400024666">
    <property type="protein sequence ID" value="PGSC0003DMT400024666"/>
    <property type="gene ID" value="PGSC0003DMG401009541"/>
</dbReference>
<dbReference type="GO" id="GO:0003677">
    <property type="term" value="F:DNA binding"/>
    <property type="evidence" value="ECO:0007669"/>
    <property type="project" value="UniProtKB-KW"/>
</dbReference>
<dbReference type="SUPFAM" id="SSF101936">
    <property type="entry name" value="DNA-binding pseudobarrel domain"/>
    <property type="match status" value="1"/>
</dbReference>
<dbReference type="OrthoDB" id="1109907at2759"/>
<proteinExistence type="predicted"/>
<name>M1AKG8_SOLTU</name>
<reference evidence="7" key="2">
    <citation type="submission" date="2015-06" db="UniProtKB">
        <authorList>
            <consortium name="EnsemblPlants"/>
        </authorList>
    </citation>
    <scope>IDENTIFICATION</scope>
    <source>
        <strain evidence="7">DM1-3 516 R44</strain>
    </source>
</reference>
<dbReference type="PROSITE" id="PS50863">
    <property type="entry name" value="B3"/>
    <property type="match status" value="1"/>
</dbReference>
<evidence type="ECO:0000256" key="3">
    <source>
        <dbReference type="ARBA" id="ARBA00023125"/>
    </source>
</evidence>
<dbReference type="CDD" id="cd10017">
    <property type="entry name" value="B3_DNA"/>
    <property type="match status" value="1"/>
</dbReference>
<dbReference type="Proteomes" id="UP000011115">
    <property type="component" value="Unassembled WGS sequence"/>
</dbReference>
<accession>M1AKG8</accession>
<dbReference type="SMART" id="SM01019">
    <property type="entry name" value="B3"/>
    <property type="match status" value="1"/>
</dbReference>
<comment type="subcellular location">
    <subcellularLocation>
        <location evidence="1">Nucleus</location>
    </subcellularLocation>
</comment>
<evidence type="ECO:0000313" key="8">
    <source>
        <dbReference type="Proteomes" id="UP000011115"/>
    </source>
</evidence>
<dbReference type="InterPro" id="IPR003340">
    <property type="entry name" value="B3_DNA-bd"/>
</dbReference>
<reference evidence="8" key="1">
    <citation type="journal article" date="2011" name="Nature">
        <title>Genome sequence and analysis of the tuber crop potato.</title>
        <authorList>
            <consortium name="The Potato Genome Sequencing Consortium"/>
        </authorList>
    </citation>
    <scope>NUCLEOTIDE SEQUENCE [LARGE SCALE GENOMIC DNA]</scope>
    <source>
        <strain evidence="8">cv. DM1-3 516 R44</strain>
    </source>
</reference>
<organism evidence="7 8">
    <name type="scientific">Solanum tuberosum</name>
    <name type="common">Potato</name>
    <dbReference type="NCBI Taxonomy" id="4113"/>
    <lineage>
        <taxon>Eukaryota</taxon>
        <taxon>Viridiplantae</taxon>
        <taxon>Streptophyta</taxon>
        <taxon>Embryophyta</taxon>
        <taxon>Tracheophyta</taxon>
        <taxon>Spermatophyta</taxon>
        <taxon>Magnoliopsida</taxon>
        <taxon>eudicotyledons</taxon>
        <taxon>Gunneridae</taxon>
        <taxon>Pentapetalae</taxon>
        <taxon>asterids</taxon>
        <taxon>lamiids</taxon>
        <taxon>Solanales</taxon>
        <taxon>Solanaceae</taxon>
        <taxon>Solanoideae</taxon>
        <taxon>Solaneae</taxon>
        <taxon>Solanum</taxon>
    </lineage>
</organism>
<dbReference type="ExpressionAtlas" id="M1AKG8">
    <property type="expression patterns" value="baseline and differential"/>
</dbReference>
<dbReference type="GO" id="GO:0005634">
    <property type="term" value="C:nucleus"/>
    <property type="evidence" value="ECO:0007669"/>
    <property type="project" value="UniProtKB-SubCell"/>
</dbReference>
<evidence type="ECO:0000256" key="5">
    <source>
        <dbReference type="ARBA" id="ARBA00023242"/>
    </source>
</evidence>
<gene>
    <name evidence="7" type="primary">LOC102604776</name>
</gene>
<dbReference type="Gramene" id="PGSC0003DMT400024666">
    <property type="protein sequence ID" value="PGSC0003DMT400024666"/>
    <property type="gene ID" value="PGSC0003DMG401009541"/>
</dbReference>
<dbReference type="Pfam" id="PF02362">
    <property type="entry name" value="B3"/>
    <property type="match status" value="1"/>
</dbReference>
<evidence type="ECO:0000313" key="7">
    <source>
        <dbReference type="EnsemblPlants" id="PGSC0003DMT400024666"/>
    </source>
</evidence>
<protein>
    <submittedName>
        <fullName evidence="7">DNA binding protein</fullName>
    </submittedName>
</protein>
<keyword evidence="4" id="KW-0804">Transcription</keyword>
<keyword evidence="3" id="KW-0238">DNA-binding</keyword>